<reference evidence="1 2" key="1">
    <citation type="journal article" date="2019" name="Mol. Biol. Evol.">
        <title>Blast fungal genomes show frequent chromosomal changes, gene gains and losses, and effector gene turnover.</title>
        <authorList>
            <person name="Gomez Luciano L.B."/>
            <person name="Jason Tsai I."/>
            <person name="Chuma I."/>
            <person name="Tosa Y."/>
            <person name="Chen Y.H."/>
            <person name="Li J.Y."/>
            <person name="Li M.Y."/>
            <person name="Jade Lu M.Y."/>
            <person name="Nakayashiki H."/>
            <person name="Li W.H."/>
        </authorList>
    </citation>
    <scope>NUCLEOTIDE SEQUENCE [LARGE SCALE GENOMIC DNA]</scope>
    <source>
        <strain evidence="1">MZ5-1-6</strain>
    </source>
</reference>
<name>A0A4P7N5X5_PYROR</name>
<gene>
    <name evidence="1" type="ORF">PoMZ_02688</name>
</gene>
<dbReference type="AlphaFoldDB" id="A0A4P7N5X5"/>
<protein>
    <submittedName>
        <fullName evidence="1">Uncharacterized protein</fullName>
    </submittedName>
</protein>
<dbReference type="Proteomes" id="UP000294847">
    <property type="component" value="Chromosome 2"/>
</dbReference>
<sequence length="101" mass="11174">MTTTRKVIGPLTPVFTPHPTCSSSMSGFCDNLPPTADETAVGYCQRSMSCSINELQPAEMCAHGEDYRVWHGCLQRGHAAGDVQGRRAWPPTTFLMRCWRA</sequence>
<organism evidence="1 2">
    <name type="scientific">Pyricularia oryzae</name>
    <name type="common">Rice blast fungus</name>
    <name type="synonym">Magnaporthe oryzae</name>
    <dbReference type="NCBI Taxonomy" id="318829"/>
    <lineage>
        <taxon>Eukaryota</taxon>
        <taxon>Fungi</taxon>
        <taxon>Dikarya</taxon>
        <taxon>Ascomycota</taxon>
        <taxon>Pezizomycotina</taxon>
        <taxon>Sordariomycetes</taxon>
        <taxon>Sordariomycetidae</taxon>
        <taxon>Magnaporthales</taxon>
        <taxon>Pyriculariaceae</taxon>
        <taxon>Pyricularia</taxon>
    </lineage>
</organism>
<accession>A0A4P7N5X5</accession>
<evidence type="ECO:0000313" key="2">
    <source>
        <dbReference type="Proteomes" id="UP000294847"/>
    </source>
</evidence>
<dbReference type="EMBL" id="CP034205">
    <property type="protein sequence ID" value="QBZ57753.1"/>
    <property type="molecule type" value="Genomic_DNA"/>
</dbReference>
<proteinExistence type="predicted"/>
<evidence type="ECO:0000313" key="1">
    <source>
        <dbReference type="EMBL" id="QBZ57753.1"/>
    </source>
</evidence>